<dbReference type="RefSeq" id="WP_120245804.1">
    <property type="nucleotide sequence ID" value="NZ_RAPO01000003.1"/>
</dbReference>
<organism evidence="2 3">
    <name type="scientific">Halopiger aswanensis</name>
    <dbReference type="NCBI Taxonomy" id="148449"/>
    <lineage>
        <taxon>Archaea</taxon>
        <taxon>Methanobacteriati</taxon>
        <taxon>Methanobacteriota</taxon>
        <taxon>Stenosarchaea group</taxon>
        <taxon>Halobacteria</taxon>
        <taxon>Halobacteriales</taxon>
        <taxon>Natrialbaceae</taxon>
        <taxon>Halopiger</taxon>
    </lineage>
</organism>
<dbReference type="Pfam" id="PF12840">
    <property type="entry name" value="HTH_20"/>
    <property type="match status" value="1"/>
</dbReference>
<dbReference type="EMBL" id="RAPO01000003">
    <property type="protein sequence ID" value="RKD93815.1"/>
    <property type="molecule type" value="Genomic_DNA"/>
</dbReference>
<protein>
    <submittedName>
        <fullName evidence="2">Helix-turn-helix protein</fullName>
    </submittedName>
</protein>
<dbReference type="OrthoDB" id="10985at2157"/>
<dbReference type="AlphaFoldDB" id="A0A3R7GUS3"/>
<evidence type="ECO:0000313" key="2">
    <source>
        <dbReference type="EMBL" id="RKD93815.1"/>
    </source>
</evidence>
<sequence length="152" mass="16959">MSREGQSIDRAADPGRVIDALEDDACCDILAVLEEPMTVKEIAAEAEVPLSTTYKKVDRLTDTSLVGEEIQLRPGGHHRSQYVARFERLAVEFDEHRNLQVEIERPPAKSERERESGLSELWSSVRETAETVLEGGTESQRSSRSEESSTAD</sequence>
<keyword evidence="3" id="KW-1185">Reference proteome</keyword>
<dbReference type="InterPro" id="IPR036390">
    <property type="entry name" value="WH_DNA-bd_sf"/>
</dbReference>
<feature type="region of interest" description="Disordered" evidence="1">
    <location>
        <begin position="102"/>
        <end position="152"/>
    </location>
</feature>
<comment type="caution">
    <text evidence="2">The sequence shown here is derived from an EMBL/GenBank/DDBJ whole genome shotgun (WGS) entry which is preliminary data.</text>
</comment>
<feature type="compositionally biased region" description="Basic and acidic residues" evidence="1">
    <location>
        <begin position="102"/>
        <end position="117"/>
    </location>
</feature>
<evidence type="ECO:0000256" key="1">
    <source>
        <dbReference type="SAM" id="MobiDB-lite"/>
    </source>
</evidence>
<evidence type="ECO:0000313" key="3">
    <source>
        <dbReference type="Proteomes" id="UP000283805"/>
    </source>
</evidence>
<gene>
    <name evidence="2" type="ORF">ATJ93_3447</name>
</gene>
<dbReference type="Gene3D" id="1.10.10.10">
    <property type="entry name" value="Winged helix-like DNA-binding domain superfamily/Winged helix DNA-binding domain"/>
    <property type="match status" value="1"/>
</dbReference>
<dbReference type="Proteomes" id="UP000283805">
    <property type="component" value="Unassembled WGS sequence"/>
</dbReference>
<dbReference type="InterPro" id="IPR036388">
    <property type="entry name" value="WH-like_DNA-bd_sf"/>
</dbReference>
<proteinExistence type="predicted"/>
<reference evidence="2 3" key="1">
    <citation type="submission" date="2018-09" db="EMBL/GenBank/DDBJ databases">
        <title>Genomic Encyclopedia of Archaeal and Bacterial Type Strains, Phase II (KMG-II): from individual species to whole genera.</title>
        <authorList>
            <person name="Goeker M."/>
        </authorList>
    </citation>
    <scope>NUCLEOTIDE SEQUENCE [LARGE SCALE GENOMIC DNA]</scope>
    <source>
        <strain evidence="2 3">DSM 13151</strain>
    </source>
</reference>
<dbReference type="SUPFAM" id="SSF46785">
    <property type="entry name" value="Winged helix' DNA-binding domain"/>
    <property type="match status" value="1"/>
</dbReference>
<accession>A0A3R7GUS3</accession>
<feature type="compositionally biased region" description="Basic and acidic residues" evidence="1">
    <location>
        <begin position="141"/>
        <end position="152"/>
    </location>
</feature>
<name>A0A3R7GUS3_9EURY</name>